<accession>A0A0V0XX81</accession>
<sequence length="102" mass="11889">MAEIVRNPILDELLESESNSSDDFDDAASDYLNQEADLIVFTASTYLHQNYHLRMYYQRESVGNPVLLSVKHLHLGMDEFDRPQYHSQHSHCLTMWFVNGVQ</sequence>
<name>A0A0V0XX81_TRIPS</name>
<proteinExistence type="predicted"/>
<evidence type="ECO:0000313" key="2">
    <source>
        <dbReference type="Proteomes" id="UP000054815"/>
    </source>
</evidence>
<dbReference type="EMBL" id="JYDU01000105">
    <property type="protein sequence ID" value="KRX92692.1"/>
    <property type="molecule type" value="Genomic_DNA"/>
</dbReference>
<dbReference type="AlphaFoldDB" id="A0A0V0XX81"/>
<organism evidence="1 2">
    <name type="scientific">Trichinella pseudospiralis</name>
    <name type="common">Parasitic roundworm</name>
    <dbReference type="NCBI Taxonomy" id="6337"/>
    <lineage>
        <taxon>Eukaryota</taxon>
        <taxon>Metazoa</taxon>
        <taxon>Ecdysozoa</taxon>
        <taxon>Nematoda</taxon>
        <taxon>Enoplea</taxon>
        <taxon>Dorylaimia</taxon>
        <taxon>Trichinellida</taxon>
        <taxon>Trichinellidae</taxon>
        <taxon>Trichinella</taxon>
    </lineage>
</organism>
<comment type="caution">
    <text evidence="1">The sequence shown here is derived from an EMBL/GenBank/DDBJ whole genome shotgun (WGS) entry which is preliminary data.</text>
</comment>
<protein>
    <submittedName>
        <fullName evidence="1">Uncharacterized protein</fullName>
    </submittedName>
</protein>
<reference evidence="1 2" key="1">
    <citation type="submission" date="2015-01" db="EMBL/GenBank/DDBJ databases">
        <title>Evolution of Trichinella species and genotypes.</title>
        <authorList>
            <person name="Korhonen P.K."/>
            <person name="Edoardo P."/>
            <person name="Giuseppe L.R."/>
            <person name="Gasser R.B."/>
        </authorList>
    </citation>
    <scope>NUCLEOTIDE SEQUENCE [LARGE SCALE GENOMIC DNA]</scope>
    <source>
        <strain evidence="1">ISS141</strain>
    </source>
</reference>
<evidence type="ECO:0000313" key="1">
    <source>
        <dbReference type="EMBL" id="KRX92692.1"/>
    </source>
</evidence>
<gene>
    <name evidence="1" type="ORF">T4E_953</name>
</gene>
<dbReference type="Proteomes" id="UP000054815">
    <property type="component" value="Unassembled WGS sequence"/>
</dbReference>